<name>A0A3A9HY84_AERVE</name>
<organism evidence="1 2">
    <name type="scientific">Aeromonas veronii</name>
    <dbReference type="NCBI Taxonomy" id="654"/>
    <lineage>
        <taxon>Bacteria</taxon>
        <taxon>Pseudomonadati</taxon>
        <taxon>Pseudomonadota</taxon>
        <taxon>Gammaproteobacteria</taxon>
        <taxon>Aeromonadales</taxon>
        <taxon>Aeromonadaceae</taxon>
        <taxon>Aeromonas</taxon>
    </lineage>
</organism>
<dbReference type="Proteomes" id="UP000281725">
    <property type="component" value="Unassembled WGS sequence"/>
</dbReference>
<dbReference type="EMBL" id="RAWX01000010">
    <property type="protein sequence ID" value="RKJ83705.1"/>
    <property type="molecule type" value="Genomic_DNA"/>
</dbReference>
<dbReference type="AlphaFoldDB" id="A0A3A9HY84"/>
<evidence type="ECO:0000313" key="2">
    <source>
        <dbReference type="Proteomes" id="UP000281725"/>
    </source>
</evidence>
<accession>A0A3A9HY84</accession>
<proteinExistence type="predicted"/>
<dbReference type="RefSeq" id="WP_052451210.1">
    <property type="nucleotide sequence ID" value="NZ_CDBU01000028.1"/>
</dbReference>
<protein>
    <submittedName>
        <fullName evidence="1">Uncharacterized protein</fullName>
    </submittedName>
</protein>
<evidence type="ECO:0000313" key="1">
    <source>
        <dbReference type="EMBL" id="RKJ83705.1"/>
    </source>
</evidence>
<gene>
    <name evidence="1" type="ORF">D6R50_24320</name>
</gene>
<comment type="caution">
    <text evidence="1">The sequence shown here is derived from an EMBL/GenBank/DDBJ whole genome shotgun (WGS) entry which is preliminary data.</text>
</comment>
<sequence length="196" mass="22265">MDVSQAQILIAQVRHAHRLIEGFYERILPQLDKLASEAADARFCYWGNAEGDGVGRATSKPSARAPWSFLPLFRSYYCYQRGRGAEHAQKGDIALYFRLNIDDAFNEAAPEATDYDPHTGSSSLEVHLYRFTKDALYRWDAIEGDHPWANHDTWTSQAQEYPEVECCSKRVALETAITAPSQLHDWISNQLAIISR</sequence>
<reference evidence="1 2" key="1">
    <citation type="submission" date="2018-09" db="EMBL/GenBank/DDBJ databases">
        <title>Genome sequencing of Aeromonas veronii MS-17-88.</title>
        <authorList>
            <person name="Tekedar H.C."/>
            <person name="Arick M.A."/>
            <person name="Hsu C.-Y."/>
            <person name="Thrash A."/>
            <person name="Karsi A."/>
            <person name="Lawrence M.L."/>
            <person name="Abdelhamed H."/>
        </authorList>
    </citation>
    <scope>NUCLEOTIDE SEQUENCE [LARGE SCALE GENOMIC DNA]</scope>
    <source>
        <strain evidence="1 2">MS 17-88</strain>
    </source>
</reference>